<dbReference type="EMBL" id="JBBPBK010000013">
    <property type="protein sequence ID" value="KAK9271865.1"/>
    <property type="molecule type" value="Genomic_DNA"/>
</dbReference>
<name>A0AAP0NHD2_LIQFO</name>
<keyword evidence="1" id="KW-0677">Repeat</keyword>
<evidence type="ECO:0000313" key="4">
    <source>
        <dbReference type="Proteomes" id="UP001415857"/>
    </source>
</evidence>
<organism evidence="3 4">
    <name type="scientific">Liquidambar formosana</name>
    <name type="common">Formosan gum</name>
    <dbReference type="NCBI Taxonomy" id="63359"/>
    <lineage>
        <taxon>Eukaryota</taxon>
        <taxon>Viridiplantae</taxon>
        <taxon>Streptophyta</taxon>
        <taxon>Embryophyta</taxon>
        <taxon>Tracheophyta</taxon>
        <taxon>Spermatophyta</taxon>
        <taxon>Magnoliopsida</taxon>
        <taxon>eudicotyledons</taxon>
        <taxon>Gunneridae</taxon>
        <taxon>Pentapetalae</taxon>
        <taxon>Saxifragales</taxon>
        <taxon>Altingiaceae</taxon>
        <taxon>Liquidambar</taxon>
    </lineage>
</organism>
<comment type="caution">
    <text evidence="3">The sequence shown here is derived from an EMBL/GenBank/DDBJ whole genome shotgun (WGS) entry which is preliminary data.</text>
</comment>
<dbReference type="PROSITE" id="PS51375">
    <property type="entry name" value="PPR"/>
    <property type="match status" value="2"/>
</dbReference>
<evidence type="ECO:0000256" key="1">
    <source>
        <dbReference type="ARBA" id="ARBA00022737"/>
    </source>
</evidence>
<evidence type="ECO:0008006" key="5">
    <source>
        <dbReference type="Google" id="ProtNLM"/>
    </source>
</evidence>
<proteinExistence type="predicted"/>
<reference evidence="3 4" key="1">
    <citation type="journal article" date="2024" name="Plant J.">
        <title>Genome sequences and population genomics reveal climatic adaptation and genomic divergence between two closely related sweetgum species.</title>
        <authorList>
            <person name="Xu W.Q."/>
            <person name="Ren C.Q."/>
            <person name="Zhang X.Y."/>
            <person name="Comes H.P."/>
            <person name="Liu X.H."/>
            <person name="Li Y.G."/>
            <person name="Kettle C.J."/>
            <person name="Jalonen R."/>
            <person name="Gaisberger H."/>
            <person name="Ma Y.Z."/>
            <person name="Qiu Y.X."/>
        </authorList>
    </citation>
    <scope>NUCLEOTIDE SEQUENCE [LARGE SCALE GENOMIC DNA]</scope>
    <source>
        <strain evidence="3">Hangzhou</strain>
    </source>
</reference>
<dbReference type="GO" id="GO:0008380">
    <property type="term" value="P:RNA splicing"/>
    <property type="evidence" value="ECO:0007669"/>
    <property type="project" value="InterPro"/>
</dbReference>
<sequence>MRSAGYEMEKATYVKVLGRFYKRKMIKDVVDLYEFAVGGVNKPSVQDCTFLLRKIVVSRDLDMNLFSRVVRIFTDGGNVLTNSMLDAVLKSLASVSRFGECNKILKVMEEGGFVANSISQSKIAFHLSSSGENDEVGKFMDNMEASGCNPHFKTWACLIEGHCVAGDLDKASDCFRKMVEREGGSCAGYTFELLVNAFCFKNRAIDACKLLSDMVTEKQLKPWHTTYKTLINKLLVQGGFNEALNLLSLMKNHGFPPYLDPFIEYISKSGTGDDAINFLKAMTVKRFPSTSVFLRMFEAFFKARRHNEAQDFLSKCPGYIRNHADVLNLFYTMKPGESAAITAVAA</sequence>
<dbReference type="PANTHER" id="PTHR47003:SF3">
    <property type="entry name" value="SMALL RIBOSOMAL SUBUNIT PROTEIN MS81 (RPPR8)"/>
    <property type="match status" value="1"/>
</dbReference>
<dbReference type="InterPro" id="IPR011990">
    <property type="entry name" value="TPR-like_helical_dom_sf"/>
</dbReference>
<dbReference type="InterPro" id="IPR002885">
    <property type="entry name" value="PPR_rpt"/>
</dbReference>
<dbReference type="Gene3D" id="1.25.40.10">
    <property type="entry name" value="Tetratricopeptide repeat domain"/>
    <property type="match status" value="2"/>
</dbReference>
<evidence type="ECO:0000256" key="2">
    <source>
        <dbReference type="PROSITE-ProRule" id="PRU00708"/>
    </source>
</evidence>
<dbReference type="NCBIfam" id="TIGR00756">
    <property type="entry name" value="PPR"/>
    <property type="match status" value="1"/>
</dbReference>
<feature type="repeat" description="PPR" evidence="2">
    <location>
        <begin position="151"/>
        <end position="181"/>
    </location>
</feature>
<dbReference type="AlphaFoldDB" id="A0AAP0NHD2"/>
<dbReference type="Proteomes" id="UP001415857">
    <property type="component" value="Unassembled WGS sequence"/>
</dbReference>
<dbReference type="PANTHER" id="PTHR47003">
    <property type="entry name" value="OS01G0970900 PROTEIN"/>
    <property type="match status" value="1"/>
</dbReference>
<dbReference type="Pfam" id="PF12854">
    <property type="entry name" value="PPR_1"/>
    <property type="match status" value="1"/>
</dbReference>
<protein>
    <recommendedName>
        <fullName evidence="5">Pentatricopeptide repeat-containing protein</fullName>
    </recommendedName>
</protein>
<feature type="repeat" description="PPR" evidence="2">
    <location>
        <begin position="223"/>
        <end position="257"/>
    </location>
</feature>
<gene>
    <name evidence="3" type="ORF">L1049_002230</name>
</gene>
<accession>A0AAP0NHD2</accession>
<dbReference type="InterPro" id="IPR044578">
    <property type="entry name" value="BIR6-like"/>
</dbReference>
<keyword evidence="4" id="KW-1185">Reference proteome</keyword>
<dbReference type="Pfam" id="PF01535">
    <property type="entry name" value="PPR"/>
    <property type="match status" value="2"/>
</dbReference>
<evidence type="ECO:0000313" key="3">
    <source>
        <dbReference type="EMBL" id="KAK9271865.1"/>
    </source>
</evidence>